<dbReference type="AlphaFoldDB" id="A0A345ZRW8"/>
<dbReference type="KEGG" id="ptaw:DW352_03505"/>
<organism evidence="2 3">
    <name type="scientific">Pseudolabrys taiwanensis</name>
    <dbReference type="NCBI Taxonomy" id="331696"/>
    <lineage>
        <taxon>Bacteria</taxon>
        <taxon>Pseudomonadati</taxon>
        <taxon>Pseudomonadota</taxon>
        <taxon>Alphaproteobacteria</taxon>
        <taxon>Hyphomicrobiales</taxon>
        <taxon>Xanthobacteraceae</taxon>
        <taxon>Pseudolabrys</taxon>
    </lineage>
</organism>
<keyword evidence="3" id="KW-1185">Reference proteome</keyword>
<evidence type="ECO:0000313" key="2">
    <source>
        <dbReference type="EMBL" id="AXK79665.1"/>
    </source>
</evidence>
<feature type="signal peptide" evidence="1">
    <location>
        <begin position="1"/>
        <end position="17"/>
    </location>
</feature>
<dbReference type="RefSeq" id="WP_115688581.1">
    <property type="nucleotide sequence ID" value="NZ_CP031417.1"/>
</dbReference>
<protein>
    <recommendedName>
        <fullName evidence="4">DUF2147 domain-containing protein</fullName>
    </recommendedName>
</protein>
<dbReference type="Proteomes" id="UP000254889">
    <property type="component" value="Chromosome"/>
</dbReference>
<proteinExistence type="predicted"/>
<sequence>MKKIRILTCLASATLLAAWGEPPLEGKWEVDSDNQMALEFVKGGTLIMSNHGRNAAGSWEKLDATRLLLRMTAPLLGNVSQVCNFRIASNVLEISACDYAARLNRKP</sequence>
<evidence type="ECO:0008006" key="4">
    <source>
        <dbReference type="Google" id="ProtNLM"/>
    </source>
</evidence>
<accession>A0A345ZRW8</accession>
<name>A0A345ZRW8_9HYPH</name>
<gene>
    <name evidence="2" type="ORF">DW352_03505</name>
</gene>
<reference evidence="2 3" key="1">
    <citation type="submission" date="2018-07" db="EMBL/GenBank/DDBJ databases">
        <authorList>
            <person name="Quirk P.G."/>
            <person name="Krulwich T.A."/>
        </authorList>
    </citation>
    <scope>NUCLEOTIDE SEQUENCE [LARGE SCALE GENOMIC DNA]</scope>
    <source>
        <strain evidence="2 3">CC-BB4</strain>
    </source>
</reference>
<keyword evidence="1" id="KW-0732">Signal</keyword>
<dbReference type="EMBL" id="CP031417">
    <property type="protein sequence ID" value="AXK79665.1"/>
    <property type="molecule type" value="Genomic_DNA"/>
</dbReference>
<feature type="chain" id="PRO_5017013554" description="DUF2147 domain-containing protein" evidence="1">
    <location>
        <begin position="18"/>
        <end position="107"/>
    </location>
</feature>
<evidence type="ECO:0000256" key="1">
    <source>
        <dbReference type="SAM" id="SignalP"/>
    </source>
</evidence>
<evidence type="ECO:0000313" key="3">
    <source>
        <dbReference type="Proteomes" id="UP000254889"/>
    </source>
</evidence>